<proteinExistence type="predicted"/>
<evidence type="ECO:0000313" key="12">
    <source>
        <dbReference type="EMBL" id="RXN31735.1"/>
    </source>
</evidence>
<keyword evidence="6 12" id="KW-0269">Exonuclease</keyword>
<sequence length="814" mass="90475">MKSETRSAEGQMDSSSSSSSSCCDGVFVFSWLGVGVERVSRVNVMVLDGLTQSHFYRYFSHFRHLRNKYSTRWTLAPSSGDLLTSDLLEGEVAVCDGAAETRAPLPAALMWHPVIRRFNMNADRLSTYLLTEQEMIKQKFPVKGGQGCEGFVCTRSDGHMMDGSPLFGLDCEMCLTCAGFSGVTREMLAPVSTRLSDVQSKLLQLLPPDAVLVGHSLDGDLRALHMIHPHVIDTSVLYRQDSGRRFKLKHLAQVILKREIQSEVRTGHDPCEDALAALHLAQYFIRKGPKKVVEDHLEDLWDMDLPEEDDCDHVTSSDHCRSPLHFGHTLNRSGQSAVFLGGSVKTNGSLLLKRCGRLRTVRLLHYTHGVRRPVHESCLDLDERLSERQNDPLNAHVIYVCNLSSKPHRREDQLQTFGQFGPVTHVTSASEHAGKRGRHAFIKFECADSAQAAVGAAVQNANRKLSVCHALTPPHVTSWTHTRPVTTETSPDTAEQGEECDEPLLERQMKKLDGRVGKVFRALEKNCLSIVILPGHRRRASNETEHKFGSAQDSLMCYECKGSGNSCVERPVICPIGFSNCMSTTTILQIGDTHMEMNQKECIEDCQDTSMNLGISKSAFSCCGTRLCNSRDAPDPRTNAPNGRTCYYCDGQSCSNTVSCSGSEDRCITATGTDRGLPTLVKGCASKHICGARKCSFIQNASCCEGDLCNGDSSVTQAVTHGFIYNTDESVDQSVTQSIVHSFTRTRATKRLAYNDVQNVTERLTYNFAKRVRPKFSFNSYRRVSYRSPYNSAESVKQSFLFLCCSLLCYFLWL</sequence>
<keyword evidence="4" id="KW-0732">Signal</keyword>
<dbReference type="InterPro" id="IPR045860">
    <property type="entry name" value="Snake_toxin-like_sf"/>
</dbReference>
<dbReference type="EMBL" id="QBIY01011444">
    <property type="protein sequence ID" value="RXN31735.1"/>
    <property type="molecule type" value="Genomic_DNA"/>
</dbReference>
<dbReference type="CDD" id="cd00590">
    <property type="entry name" value="RRM_SF"/>
    <property type="match status" value="1"/>
</dbReference>
<keyword evidence="9" id="KW-0694">RNA-binding</keyword>
<comment type="subcellular location">
    <subcellularLocation>
        <location evidence="1">Cell membrane</location>
    </subcellularLocation>
</comment>
<dbReference type="InterPro" id="IPR013520">
    <property type="entry name" value="Ribonucl_H"/>
</dbReference>
<dbReference type="InterPro" id="IPR035979">
    <property type="entry name" value="RBD_domain_sf"/>
</dbReference>
<keyword evidence="5" id="KW-0378">Hydrolase</keyword>
<evidence type="ECO:0000256" key="7">
    <source>
        <dbReference type="ARBA" id="ARBA00023136"/>
    </source>
</evidence>
<dbReference type="InterPro" id="IPR036397">
    <property type="entry name" value="RNaseH_sf"/>
</dbReference>
<dbReference type="AlphaFoldDB" id="A0A498NIT0"/>
<dbReference type="Pfam" id="PF00087">
    <property type="entry name" value="Toxin_TOLIP"/>
    <property type="match status" value="1"/>
</dbReference>
<dbReference type="GO" id="GO:0004527">
    <property type="term" value="F:exonuclease activity"/>
    <property type="evidence" value="ECO:0007669"/>
    <property type="project" value="UniProtKB-KW"/>
</dbReference>
<evidence type="ECO:0000256" key="9">
    <source>
        <dbReference type="PROSITE-ProRule" id="PRU00176"/>
    </source>
</evidence>
<dbReference type="InterPro" id="IPR047021">
    <property type="entry name" value="REXO1/3/4-like"/>
</dbReference>
<dbReference type="SUPFAM" id="SSF54928">
    <property type="entry name" value="RNA-binding domain, RBD"/>
    <property type="match status" value="1"/>
</dbReference>
<keyword evidence="13" id="KW-1185">Reference proteome</keyword>
<dbReference type="Proteomes" id="UP000290572">
    <property type="component" value="Unassembled WGS sequence"/>
</dbReference>
<evidence type="ECO:0000256" key="5">
    <source>
        <dbReference type="ARBA" id="ARBA00022801"/>
    </source>
</evidence>
<organism evidence="12 13">
    <name type="scientific">Labeo rohita</name>
    <name type="common">Indian major carp</name>
    <name type="synonym">Cyprinus rohita</name>
    <dbReference type="NCBI Taxonomy" id="84645"/>
    <lineage>
        <taxon>Eukaryota</taxon>
        <taxon>Metazoa</taxon>
        <taxon>Chordata</taxon>
        <taxon>Craniata</taxon>
        <taxon>Vertebrata</taxon>
        <taxon>Euteleostomi</taxon>
        <taxon>Actinopterygii</taxon>
        <taxon>Neopterygii</taxon>
        <taxon>Teleostei</taxon>
        <taxon>Ostariophysi</taxon>
        <taxon>Cypriniformes</taxon>
        <taxon>Cyprinidae</taxon>
        <taxon>Labeoninae</taxon>
        <taxon>Labeonini</taxon>
        <taxon>Labeo</taxon>
    </lineage>
</organism>
<reference evidence="12 13" key="1">
    <citation type="submission" date="2018-03" db="EMBL/GenBank/DDBJ databases">
        <title>Draft genome sequence of Rohu Carp (Labeo rohita).</title>
        <authorList>
            <person name="Das P."/>
            <person name="Kushwaha B."/>
            <person name="Joshi C.G."/>
            <person name="Kumar D."/>
            <person name="Nagpure N.S."/>
            <person name="Sahoo L."/>
            <person name="Das S.P."/>
            <person name="Bit A."/>
            <person name="Patnaik S."/>
            <person name="Meher P.K."/>
            <person name="Jayasankar P."/>
            <person name="Koringa P.G."/>
            <person name="Patel N.V."/>
            <person name="Hinsu A.T."/>
            <person name="Kumar R."/>
            <person name="Pandey M."/>
            <person name="Agarwal S."/>
            <person name="Srivastava S."/>
            <person name="Singh M."/>
            <person name="Iquebal M.A."/>
            <person name="Jaiswal S."/>
            <person name="Angadi U.B."/>
            <person name="Kumar N."/>
            <person name="Raza M."/>
            <person name="Shah T.M."/>
            <person name="Rai A."/>
            <person name="Jena J.K."/>
        </authorList>
    </citation>
    <scope>NUCLEOTIDE SEQUENCE [LARGE SCALE GENOMIC DNA]</scope>
    <source>
        <strain evidence="12">DASCIFA01</strain>
        <tissue evidence="12">Testis</tissue>
    </source>
</reference>
<dbReference type="Pfam" id="PF00021">
    <property type="entry name" value="UPAR_LY6"/>
    <property type="match status" value="1"/>
</dbReference>
<dbReference type="InterPro" id="IPR000504">
    <property type="entry name" value="RRM_dom"/>
</dbReference>
<dbReference type="InterPro" id="IPR034922">
    <property type="entry name" value="REX1-like_exo"/>
</dbReference>
<gene>
    <name evidence="12" type="ORF">ROHU_016852</name>
</gene>
<dbReference type="SMART" id="SM00479">
    <property type="entry name" value="EXOIII"/>
    <property type="match status" value="1"/>
</dbReference>
<evidence type="ECO:0000256" key="10">
    <source>
        <dbReference type="SAM" id="MobiDB-lite"/>
    </source>
</evidence>
<feature type="domain" description="RRM" evidence="11">
    <location>
        <begin position="396"/>
        <end position="472"/>
    </location>
</feature>
<feature type="region of interest" description="Disordered" evidence="10">
    <location>
        <begin position="1"/>
        <end position="21"/>
    </location>
</feature>
<dbReference type="CDD" id="cd06145">
    <property type="entry name" value="REX1_like"/>
    <property type="match status" value="1"/>
</dbReference>
<evidence type="ECO:0000313" key="13">
    <source>
        <dbReference type="Proteomes" id="UP000290572"/>
    </source>
</evidence>
<evidence type="ECO:0000256" key="8">
    <source>
        <dbReference type="ARBA" id="ARBA00023180"/>
    </source>
</evidence>
<feature type="region of interest" description="Disordered" evidence="10">
    <location>
        <begin position="479"/>
        <end position="498"/>
    </location>
</feature>
<feature type="compositionally biased region" description="Polar residues" evidence="10">
    <location>
        <begin position="479"/>
        <end position="493"/>
    </location>
</feature>
<comment type="caution">
    <text evidence="12">The sequence shown here is derived from an EMBL/GenBank/DDBJ whole genome shotgun (WGS) entry which is preliminary data.</text>
</comment>
<dbReference type="GO" id="GO:0003723">
    <property type="term" value="F:RNA binding"/>
    <property type="evidence" value="ECO:0007669"/>
    <property type="project" value="UniProtKB-UniRule"/>
</dbReference>
<dbReference type="InterPro" id="IPR012337">
    <property type="entry name" value="RNaseH-like_sf"/>
</dbReference>
<dbReference type="Pfam" id="PF00076">
    <property type="entry name" value="RRM_1"/>
    <property type="match status" value="1"/>
</dbReference>
<dbReference type="InterPro" id="IPR012677">
    <property type="entry name" value="Nucleotide-bd_a/b_plait_sf"/>
</dbReference>
<evidence type="ECO:0000256" key="3">
    <source>
        <dbReference type="ARBA" id="ARBA00022722"/>
    </source>
</evidence>
<evidence type="ECO:0000256" key="6">
    <source>
        <dbReference type="ARBA" id="ARBA00022839"/>
    </source>
</evidence>
<dbReference type="Gene3D" id="3.30.70.330">
    <property type="match status" value="1"/>
</dbReference>
<dbReference type="SUPFAM" id="SSF53098">
    <property type="entry name" value="Ribonuclease H-like"/>
    <property type="match status" value="1"/>
</dbReference>
<protein>
    <submittedName>
        <fullName evidence="12">RNA exonuclease NEF-sp</fullName>
    </submittedName>
</protein>
<dbReference type="GO" id="GO:0005886">
    <property type="term" value="C:plasma membrane"/>
    <property type="evidence" value="ECO:0007669"/>
    <property type="project" value="UniProtKB-SubCell"/>
</dbReference>
<dbReference type="InterPro" id="IPR016054">
    <property type="entry name" value="LY6_UPA_recep-like"/>
</dbReference>
<dbReference type="SMART" id="SM00134">
    <property type="entry name" value="LU"/>
    <property type="match status" value="2"/>
</dbReference>
<dbReference type="PANTHER" id="PTHR12801:SF82">
    <property type="entry name" value="RNA EXONUCLEASE 5"/>
    <property type="match status" value="1"/>
</dbReference>
<evidence type="ECO:0000256" key="1">
    <source>
        <dbReference type="ARBA" id="ARBA00004236"/>
    </source>
</evidence>
<evidence type="ECO:0000259" key="11">
    <source>
        <dbReference type="PROSITE" id="PS50102"/>
    </source>
</evidence>
<evidence type="ECO:0000256" key="4">
    <source>
        <dbReference type="ARBA" id="ARBA00022729"/>
    </source>
</evidence>
<name>A0A498NIT0_LABRO</name>
<evidence type="ECO:0000256" key="2">
    <source>
        <dbReference type="ARBA" id="ARBA00022475"/>
    </source>
</evidence>
<dbReference type="GO" id="GO:0005634">
    <property type="term" value="C:nucleus"/>
    <property type="evidence" value="ECO:0007669"/>
    <property type="project" value="TreeGrafter"/>
</dbReference>
<dbReference type="InterPro" id="IPR035076">
    <property type="entry name" value="Toxin/TOLIP"/>
</dbReference>
<accession>A0A498NIT0</accession>
<dbReference type="Gene3D" id="3.30.420.10">
    <property type="entry name" value="Ribonuclease H-like superfamily/Ribonuclease H"/>
    <property type="match status" value="1"/>
</dbReference>
<dbReference type="PROSITE" id="PS50102">
    <property type="entry name" value="RRM"/>
    <property type="match status" value="1"/>
</dbReference>
<keyword evidence="8" id="KW-0325">Glycoprotein</keyword>
<dbReference type="STRING" id="84645.A0A498NIT0"/>
<dbReference type="SUPFAM" id="SSF57302">
    <property type="entry name" value="Snake toxin-like"/>
    <property type="match status" value="2"/>
</dbReference>
<keyword evidence="2" id="KW-1003">Cell membrane</keyword>
<keyword evidence="3" id="KW-0540">Nuclease</keyword>
<dbReference type="Gene3D" id="2.10.60.10">
    <property type="entry name" value="CD59"/>
    <property type="match status" value="2"/>
</dbReference>
<keyword evidence="7" id="KW-0472">Membrane</keyword>
<dbReference type="PANTHER" id="PTHR12801">
    <property type="entry name" value="RNA EXONUCLEASE REXO1 / RECO3 FAMILY MEMBER-RELATED"/>
    <property type="match status" value="1"/>
</dbReference>